<evidence type="ECO:0000313" key="6">
    <source>
        <dbReference type="Proteomes" id="UP000064967"/>
    </source>
</evidence>
<dbReference type="InterPro" id="IPR049818">
    <property type="entry name" value="Expansin_EXLX1-like"/>
</dbReference>
<dbReference type="Gene3D" id="2.60.40.760">
    <property type="entry name" value="Expansin, cellulose-binding-like domain"/>
    <property type="match status" value="1"/>
</dbReference>
<dbReference type="PROSITE" id="PS51257">
    <property type="entry name" value="PROKAR_LIPOPROTEIN"/>
    <property type="match status" value="1"/>
</dbReference>
<sequence>MRFHVLSTLLAAGLVVAACGSDENSTGGTPGDSTTTAGNGSNGGGSSGGGAPLPSSEPSGPRQGIATYYAATGDGNCSFGPSPNAMDVTALNFPEYAGSAACGTCIKVTGPKGEVTVRVVDSCPECEEHHLDLSKEAFGKIAELKAGRIDITYQAVSCNVTGNVQYVFKDGSSKWWTAIQVRNHKLPIAKLEYQKGDGWTAMKRADYNYFLEEGGVGDQPSGLHVRVTSVDGQTLEDTLPGTITPEAVTTGGAQFE</sequence>
<dbReference type="PANTHER" id="PTHR31836:SF21">
    <property type="entry name" value="EXPANSIN-LIKE PROTEIN 7"/>
    <property type="match status" value="1"/>
</dbReference>
<evidence type="ECO:0000259" key="4">
    <source>
        <dbReference type="PROSITE" id="PS50842"/>
    </source>
</evidence>
<dbReference type="InterPro" id="IPR051477">
    <property type="entry name" value="Expansin_CellWall"/>
</dbReference>
<evidence type="ECO:0000256" key="1">
    <source>
        <dbReference type="ARBA" id="ARBA00022729"/>
    </source>
</evidence>
<protein>
    <submittedName>
        <fullName evidence="5">Extracellular endoglucanase</fullName>
    </submittedName>
</protein>
<feature type="domain" description="Expansin-like EG45" evidence="4">
    <location>
        <begin position="74"/>
        <end position="163"/>
    </location>
</feature>
<dbReference type="RefSeq" id="WP_240488422.1">
    <property type="nucleotide sequence ID" value="NZ_CP012333.1"/>
</dbReference>
<feature type="signal peptide" evidence="3">
    <location>
        <begin position="1"/>
        <end position="17"/>
    </location>
</feature>
<keyword evidence="1 3" id="KW-0732">Signal</keyword>
<feature type="compositionally biased region" description="Low complexity" evidence="2">
    <location>
        <begin position="52"/>
        <end position="61"/>
    </location>
</feature>
<evidence type="ECO:0000256" key="2">
    <source>
        <dbReference type="SAM" id="MobiDB-lite"/>
    </source>
</evidence>
<feature type="chain" id="PRO_5005466346" evidence="3">
    <location>
        <begin position="18"/>
        <end position="256"/>
    </location>
</feature>
<keyword evidence="6" id="KW-1185">Reference proteome</keyword>
<proteinExistence type="predicted"/>
<dbReference type="PANTHER" id="PTHR31836">
    <property type="match status" value="1"/>
</dbReference>
<dbReference type="KEGG" id="llu:AKJ09_01909"/>
<evidence type="ECO:0000313" key="5">
    <source>
        <dbReference type="EMBL" id="AKU95245.1"/>
    </source>
</evidence>
<gene>
    <name evidence="5" type="ORF">AKJ09_01909</name>
</gene>
<dbReference type="AlphaFoldDB" id="A0A0K1PNY5"/>
<dbReference type="CDD" id="cd22272">
    <property type="entry name" value="DPBB_EXLX1-like"/>
    <property type="match status" value="1"/>
</dbReference>
<dbReference type="Proteomes" id="UP000064967">
    <property type="component" value="Chromosome"/>
</dbReference>
<dbReference type="Pfam" id="PF03330">
    <property type="entry name" value="DPBB_1"/>
    <property type="match status" value="1"/>
</dbReference>
<reference evidence="5 6" key="1">
    <citation type="submission" date="2015-08" db="EMBL/GenBank/DDBJ databases">
        <authorList>
            <person name="Babu N.S."/>
            <person name="Beckwith C.J."/>
            <person name="Beseler K.G."/>
            <person name="Brison A."/>
            <person name="Carone J.V."/>
            <person name="Caskin T.P."/>
            <person name="Diamond M."/>
            <person name="Durham M.E."/>
            <person name="Foxe J.M."/>
            <person name="Go M."/>
            <person name="Henderson B.A."/>
            <person name="Jones I.B."/>
            <person name="McGettigan J.A."/>
            <person name="Micheletti S.J."/>
            <person name="Nasrallah M.E."/>
            <person name="Ortiz D."/>
            <person name="Piller C.R."/>
            <person name="Privatt S.R."/>
            <person name="Schneider S.L."/>
            <person name="Sharp S."/>
            <person name="Smith T.C."/>
            <person name="Stanton J.D."/>
            <person name="Ullery H.E."/>
            <person name="Wilson R.J."/>
            <person name="Serrano M.G."/>
            <person name="Buck G."/>
            <person name="Lee V."/>
            <person name="Wang Y."/>
            <person name="Carvalho R."/>
            <person name="Voegtly L."/>
            <person name="Shi R."/>
            <person name="Duckworth R."/>
            <person name="Johnson A."/>
            <person name="Loviza R."/>
            <person name="Walstead R."/>
            <person name="Shah Z."/>
            <person name="Kiflezghi M."/>
            <person name="Wade K."/>
            <person name="Ball S.L."/>
            <person name="Bradley K.W."/>
            <person name="Asai D.J."/>
            <person name="Bowman C.A."/>
            <person name="Russell D.A."/>
            <person name="Pope W.H."/>
            <person name="Jacobs-Sera D."/>
            <person name="Hendrix R.W."/>
            <person name="Hatfull G.F."/>
        </authorList>
    </citation>
    <scope>NUCLEOTIDE SEQUENCE [LARGE SCALE GENOMIC DNA]</scope>
    <source>
        <strain evidence="5 6">DSM 27648</strain>
    </source>
</reference>
<dbReference type="InterPro" id="IPR007112">
    <property type="entry name" value="Expansin/allergen_DPBB_dom"/>
</dbReference>
<accession>A0A0K1PNY5</accession>
<dbReference type="InterPro" id="IPR036749">
    <property type="entry name" value="Expansin_CBD_sf"/>
</dbReference>
<dbReference type="InterPro" id="IPR036908">
    <property type="entry name" value="RlpA-like_sf"/>
</dbReference>
<feature type="region of interest" description="Disordered" evidence="2">
    <location>
        <begin position="21"/>
        <end position="65"/>
    </location>
</feature>
<dbReference type="SUPFAM" id="SSF49590">
    <property type="entry name" value="PHL pollen allergen"/>
    <property type="match status" value="1"/>
</dbReference>
<dbReference type="NCBIfam" id="NF041144">
    <property type="entry name" value="expansin_EXLX1"/>
    <property type="match status" value="1"/>
</dbReference>
<dbReference type="PROSITE" id="PS50842">
    <property type="entry name" value="EXPANSIN_EG45"/>
    <property type="match status" value="1"/>
</dbReference>
<dbReference type="EMBL" id="CP012333">
    <property type="protein sequence ID" value="AKU95245.1"/>
    <property type="molecule type" value="Genomic_DNA"/>
</dbReference>
<evidence type="ECO:0000256" key="3">
    <source>
        <dbReference type="SAM" id="SignalP"/>
    </source>
</evidence>
<organism evidence="5 6">
    <name type="scientific">Labilithrix luteola</name>
    <dbReference type="NCBI Taxonomy" id="1391654"/>
    <lineage>
        <taxon>Bacteria</taxon>
        <taxon>Pseudomonadati</taxon>
        <taxon>Myxococcota</taxon>
        <taxon>Polyangia</taxon>
        <taxon>Polyangiales</taxon>
        <taxon>Labilitrichaceae</taxon>
        <taxon>Labilithrix</taxon>
    </lineage>
</organism>
<dbReference type="InterPro" id="IPR009009">
    <property type="entry name" value="RlpA-like_DPBB"/>
</dbReference>
<name>A0A0K1PNY5_9BACT</name>
<dbReference type="Gene3D" id="2.40.40.10">
    <property type="entry name" value="RlpA-like domain"/>
    <property type="match status" value="1"/>
</dbReference>
<feature type="compositionally biased region" description="Gly residues" evidence="2">
    <location>
        <begin position="40"/>
        <end position="51"/>
    </location>
</feature>
<dbReference type="SUPFAM" id="SSF50685">
    <property type="entry name" value="Barwin-like endoglucanases"/>
    <property type="match status" value="1"/>
</dbReference>
<dbReference type="STRING" id="1391654.AKJ09_01909"/>